<organism evidence="2 3">
    <name type="scientific">Paenibacillus psychroresistens</name>
    <dbReference type="NCBI Taxonomy" id="1778678"/>
    <lineage>
        <taxon>Bacteria</taxon>
        <taxon>Bacillati</taxon>
        <taxon>Bacillota</taxon>
        <taxon>Bacilli</taxon>
        <taxon>Bacillales</taxon>
        <taxon>Paenibacillaceae</taxon>
        <taxon>Paenibacillus</taxon>
    </lineage>
</organism>
<dbReference type="GO" id="GO:0003677">
    <property type="term" value="F:DNA binding"/>
    <property type="evidence" value="ECO:0007669"/>
    <property type="project" value="InterPro"/>
</dbReference>
<feature type="domain" description="HTH LytTR-type" evidence="1">
    <location>
        <begin position="17"/>
        <end position="116"/>
    </location>
</feature>
<accession>A0A6B8RHW3</accession>
<dbReference type="SMART" id="SM00850">
    <property type="entry name" value="LytTR"/>
    <property type="match status" value="1"/>
</dbReference>
<dbReference type="InterPro" id="IPR007492">
    <property type="entry name" value="LytTR_DNA-bd_dom"/>
</dbReference>
<evidence type="ECO:0000313" key="2">
    <source>
        <dbReference type="EMBL" id="QGQ94966.1"/>
    </source>
</evidence>
<evidence type="ECO:0000313" key="3">
    <source>
        <dbReference type="Proteomes" id="UP000426246"/>
    </source>
</evidence>
<protein>
    <recommendedName>
        <fullName evidence="1">HTH LytTR-type domain-containing protein</fullName>
    </recommendedName>
</protein>
<reference evidence="3" key="1">
    <citation type="submission" date="2018-11" db="EMBL/GenBank/DDBJ databases">
        <title>Complete genome sequence of Paenibacillus sp. ML311-T8.</title>
        <authorList>
            <person name="Nam Y.-D."/>
            <person name="Kang J."/>
            <person name="Chung W.-H."/>
            <person name="Park Y.S."/>
        </authorList>
    </citation>
    <scope>NUCLEOTIDE SEQUENCE [LARGE SCALE GENOMIC DNA]</scope>
    <source>
        <strain evidence="3">ML311-T8</strain>
    </source>
</reference>
<dbReference type="AlphaFoldDB" id="A0A6B8RHW3"/>
<dbReference type="Gene3D" id="2.40.50.1020">
    <property type="entry name" value="LytTr DNA-binding domain"/>
    <property type="match status" value="1"/>
</dbReference>
<keyword evidence="3" id="KW-1185">Reference proteome</keyword>
<dbReference type="Proteomes" id="UP000426246">
    <property type="component" value="Chromosome"/>
</dbReference>
<dbReference type="EMBL" id="CP034235">
    <property type="protein sequence ID" value="QGQ94966.1"/>
    <property type="molecule type" value="Genomic_DNA"/>
</dbReference>
<dbReference type="KEGG" id="ppsc:EHS13_08765"/>
<proteinExistence type="predicted"/>
<sequence length="128" mass="14668">MRGVNLRIRALRNSKKKESFLIEEGDITHLSIHGKTVSIHIGSDEFILPTSFDDWVKCLEPLGLTQVDRNCAVINNKIRNIDLDDLKVYFVDRISHDSKYATISNARFSGLKDSLKNMLHKNKQSKLE</sequence>
<evidence type="ECO:0000259" key="1">
    <source>
        <dbReference type="SMART" id="SM00850"/>
    </source>
</evidence>
<dbReference type="Pfam" id="PF04397">
    <property type="entry name" value="LytTR"/>
    <property type="match status" value="1"/>
</dbReference>
<name>A0A6B8RHW3_9BACL</name>
<gene>
    <name evidence="2" type="ORF">EHS13_08765</name>
</gene>